<reference evidence="2" key="2">
    <citation type="submission" date="2014-03" db="EMBL/GenBank/DDBJ databases">
        <title>The Genome Annotation of Fusarium oxysporum PHW808.</title>
        <authorList>
            <consortium name="The Broad Institute Genomics Platform"/>
            <person name="Ma L.-J."/>
            <person name="Corby-Kistler H."/>
            <person name="Broz K."/>
            <person name="Gale L.R."/>
            <person name="Jonkers W."/>
            <person name="O'Donnell K."/>
            <person name="Ploetz R."/>
            <person name="Steinberg C."/>
            <person name="Schwartz D.C."/>
            <person name="VanEtten H."/>
            <person name="Zhou S."/>
            <person name="Young S.K."/>
            <person name="Zeng Q."/>
            <person name="Gargeya S."/>
            <person name="Fitzgerald M."/>
            <person name="Abouelleil A."/>
            <person name="Alvarado L."/>
            <person name="Chapman S.B."/>
            <person name="Gainer-Dewar J."/>
            <person name="Goldberg J."/>
            <person name="Griggs A."/>
            <person name="Gujja S."/>
            <person name="Hansen M."/>
            <person name="Howarth C."/>
            <person name="Imamovic A."/>
            <person name="Ireland A."/>
            <person name="Larimer J."/>
            <person name="McCowan C."/>
            <person name="Murphy C."/>
            <person name="Pearson M."/>
            <person name="Poon T.W."/>
            <person name="Priest M."/>
            <person name="Roberts A."/>
            <person name="Saif S."/>
            <person name="Shea T."/>
            <person name="Sykes S."/>
            <person name="Wortman J."/>
            <person name="Nusbaum C."/>
            <person name="Birren B."/>
        </authorList>
    </citation>
    <scope>NUCLEOTIDE SEQUENCE</scope>
    <source>
        <strain evidence="2">54008</strain>
    </source>
</reference>
<evidence type="ECO:0000256" key="1">
    <source>
        <dbReference type="SAM" id="MobiDB-lite"/>
    </source>
</evidence>
<accession>X0GWF3</accession>
<dbReference type="Proteomes" id="UP000030676">
    <property type="component" value="Unassembled WGS sequence"/>
</dbReference>
<proteinExistence type="predicted"/>
<dbReference type="EMBL" id="KK034244">
    <property type="protein sequence ID" value="EXL64240.1"/>
    <property type="molecule type" value="Genomic_DNA"/>
</dbReference>
<protein>
    <submittedName>
        <fullName evidence="2">Uncharacterized protein</fullName>
    </submittedName>
</protein>
<organism evidence="2">
    <name type="scientific">Fusarium oxysporum f. sp. conglutinans race 2 54008</name>
    <dbReference type="NCBI Taxonomy" id="1089457"/>
    <lineage>
        <taxon>Eukaryota</taxon>
        <taxon>Fungi</taxon>
        <taxon>Dikarya</taxon>
        <taxon>Ascomycota</taxon>
        <taxon>Pezizomycotina</taxon>
        <taxon>Sordariomycetes</taxon>
        <taxon>Hypocreomycetidae</taxon>
        <taxon>Hypocreales</taxon>
        <taxon>Nectriaceae</taxon>
        <taxon>Fusarium</taxon>
        <taxon>Fusarium oxysporum species complex</taxon>
    </lineage>
</organism>
<sequence>MVMNTALQRAAVASPMMRENSQRVVESSKGDFAPPEVPLCSRWNEHHAIIAMALCDRTPVGVNLQLHPGPAHDDVISSEQ</sequence>
<name>X0GWF3_FUSOX</name>
<dbReference type="AlphaFoldDB" id="X0GWF3"/>
<gene>
    <name evidence="2" type="ORF">FOPG_19492</name>
</gene>
<feature type="region of interest" description="Disordered" evidence="1">
    <location>
        <begin position="11"/>
        <end position="32"/>
    </location>
</feature>
<dbReference type="HOGENOM" id="CLU_2589848_0_0_1"/>
<reference evidence="2" key="1">
    <citation type="submission" date="2011-11" db="EMBL/GenBank/DDBJ databases">
        <title>The Genome Sequence of Fusarium oxysporum PHW808.</title>
        <authorList>
            <consortium name="The Broad Institute Genome Sequencing Platform"/>
            <person name="Ma L.-J."/>
            <person name="Gale L.R."/>
            <person name="Schwartz D.C."/>
            <person name="Zhou S."/>
            <person name="Corby-Kistler H."/>
            <person name="Young S.K."/>
            <person name="Zeng Q."/>
            <person name="Gargeya S."/>
            <person name="Fitzgerald M."/>
            <person name="Haas B."/>
            <person name="Abouelleil A."/>
            <person name="Alvarado L."/>
            <person name="Arachchi H.M."/>
            <person name="Berlin A."/>
            <person name="Brown A."/>
            <person name="Chapman S.B."/>
            <person name="Chen Z."/>
            <person name="Dunbar C."/>
            <person name="Freedman E."/>
            <person name="Gearin G."/>
            <person name="Goldberg J."/>
            <person name="Griggs A."/>
            <person name="Gujja S."/>
            <person name="Heiman D."/>
            <person name="Howarth C."/>
            <person name="Larson L."/>
            <person name="Lui A."/>
            <person name="MacDonald P.J.P."/>
            <person name="Montmayeur A."/>
            <person name="Murphy C."/>
            <person name="Neiman D."/>
            <person name="Pearson M."/>
            <person name="Priest M."/>
            <person name="Roberts A."/>
            <person name="Saif S."/>
            <person name="Shea T."/>
            <person name="Shenoy N."/>
            <person name="Sisk P."/>
            <person name="Stolte C."/>
            <person name="Sykes S."/>
            <person name="Wortman J."/>
            <person name="Nusbaum C."/>
            <person name="Birren B."/>
        </authorList>
    </citation>
    <scope>NUCLEOTIDE SEQUENCE [LARGE SCALE GENOMIC DNA]</scope>
    <source>
        <strain evidence="2">54008</strain>
    </source>
</reference>
<evidence type="ECO:0000313" key="2">
    <source>
        <dbReference type="EMBL" id="EXL64240.1"/>
    </source>
</evidence>